<dbReference type="AlphaFoldDB" id="A0A431TKV3"/>
<dbReference type="InterPro" id="IPR001647">
    <property type="entry name" value="HTH_TetR"/>
</dbReference>
<keyword evidence="1" id="KW-0805">Transcription regulation</keyword>
<protein>
    <submittedName>
        <fullName evidence="6">TetR/AcrR family transcriptional regulator</fullName>
    </submittedName>
</protein>
<evidence type="ECO:0000256" key="1">
    <source>
        <dbReference type="ARBA" id="ARBA00023015"/>
    </source>
</evidence>
<dbReference type="InterPro" id="IPR025996">
    <property type="entry name" value="MT1864/Rv1816-like_C"/>
</dbReference>
<dbReference type="PANTHER" id="PTHR30055">
    <property type="entry name" value="HTH-TYPE TRANSCRIPTIONAL REGULATOR RUTR"/>
    <property type="match status" value="1"/>
</dbReference>
<dbReference type="Gene3D" id="1.10.357.10">
    <property type="entry name" value="Tetracycline Repressor, domain 2"/>
    <property type="match status" value="1"/>
</dbReference>
<evidence type="ECO:0000256" key="4">
    <source>
        <dbReference type="PROSITE-ProRule" id="PRU00335"/>
    </source>
</evidence>
<keyword evidence="2 4" id="KW-0238">DNA-binding</keyword>
<dbReference type="Proteomes" id="UP000267418">
    <property type="component" value="Unassembled WGS sequence"/>
</dbReference>
<dbReference type="Pfam" id="PF13305">
    <property type="entry name" value="TetR_C_33"/>
    <property type="match status" value="1"/>
</dbReference>
<evidence type="ECO:0000313" key="6">
    <source>
        <dbReference type="EMBL" id="RTQ33779.1"/>
    </source>
</evidence>
<accession>A0A431TKV3</accession>
<dbReference type="OrthoDB" id="270177at2"/>
<dbReference type="Pfam" id="PF00440">
    <property type="entry name" value="TetR_N"/>
    <property type="match status" value="1"/>
</dbReference>
<feature type="DNA-binding region" description="H-T-H motif" evidence="4">
    <location>
        <begin position="34"/>
        <end position="53"/>
    </location>
</feature>
<dbReference type="SUPFAM" id="SSF48498">
    <property type="entry name" value="Tetracyclin repressor-like, C-terminal domain"/>
    <property type="match status" value="1"/>
</dbReference>
<dbReference type="GO" id="GO:0003700">
    <property type="term" value="F:DNA-binding transcription factor activity"/>
    <property type="evidence" value="ECO:0007669"/>
    <property type="project" value="TreeGrafter"/>
</dbReference>
<dbReference type="EMBL" id="RXOE01000003">
    <property type="protein sequence ID" value="RTQ33779.1"/>
    <property type="molecule type" value="Genomic_DNA"/>
</dbReference>
<keyword evidence="7" id="KW-1185">Reference proteome</keyword>
<dbReference type="RefSeq" id="WP_126471266.1">
    <property type="nucleotide sequence ID" value="NZ_RXOE01000003.1"/>
</dbReference>
<evidence type="ECO:0000259" key="5">
    <source>
        <dbReference type="PROSITE" id="PS50977"/>
    </source>
</evidence>
<evidence type="ECO:0000256" key="3">
    <source>
        <dbReference type="ARBA" id="ARBA00023163"/>
    </source>
</evidence>
<evidence type="ECO:0000313" key="7">
    <source>
        <dbReference type="Proteomes" id="UP000267418"/>
    </source>
</evidence>
<dbReference type="SUPFAM" id="SSF46689">
    <property type="entry name" value="Homeodomain-like"/>
    <property type="match status" value="1"/>
</dbReference>
<dbReference type="InterPro" id="IPR036271">
    <property type="entry name" value="Tet_transcr_reg_TetR-rel_C_sf"/>
</dbReference>
<dbReference type="PRINTS" id="PR00455">
    <property type="entry name" value="HTHTETR"/>
</dbReference>
<proteinExistence type="predicted"/>
<evidence type="ECO:0000256" key="2">
    <source>
        <dbReference type="ARBA" id="ARBA00023125"/>
    </source>
</evidence>
<reference evidence="6 7" key="1">
    <citation type="submission" date="2018-12" db="EMBL/GenBank/DDBJ databases">
        <title>The genome of Variovorax gossypii DSM 100435.</title>
        <authorList>
            <person name="Gao J."/>
            <person name="Sun J."/>
        </authorList>
    </citation>
    <scope>NUCLEOTIDE SEQUENCE [LARGE SCALE GENOMIC DNA]</scope>
    <source>
        <strain evidence="6 7">DSM 100435</strain>
    </source>
</reference>
<dbReference type="GO" id="GO:0000976">
    <property type="term" value="F:transcription cis-regulatory region binding"/>
    <property type="evidence" value="ECO:0007669"/>
    <property type="project" value="TreeGrafter"/>
</dbReference>
<dbReference type="PANTHER" id="PTHR30055:SF234">
    <property type="entry name" value="HTH-TYPE TRANSCRIPTIONAL REGULATOR BETI"/>
    <property type="match status" value="1"/>
</dbReference>
<feature type="domain" description="HTH tetR-type" evidence="5">
    <location>
        <begin position="11"/>
        <end position="71"/>
    </location>
</feature>
<gene>
    <name evidence="6" type="ORF">EJP69_15530</name>
</gene>
<dbReference type="InterPro" id="IPR050109">
    <property type="entry name" value="HTH-type_TetR-like_transc_reg"/>
</dbReference>
<dbReference type="InterPro" id="IPR009057">
    <property type="entry name" value="Homeodomain-like_sf"/>
</dbReference>
<dbReference type="PROSITE" id="PS50977">
    <property type="entry name" value="HTH_TETR_2"/>
    <property type="match status" value="1"/>
</dbReference>
<sequence length="206" mass="22845">MPKVLSDAEVQDFRRRLLDVAERAFADQGVEGVSVRQLAQQLGCSAMTPYRYFRDKNEILAAVTAAALDRFSQALEDAFGLQGSVWERSAAVRKAYLRFAFENPRAYKLMFDLPHPAISDFPDLERAAQRAEQIMTAPMERLVTDGSLVGDPRLLGRIFWSAIHGAVSLQLAGKLGRSADFDEVLENMLRFIVAGASSTSSSTRSR</sequence>
<comment type="caution">
    <text evidence="6">The sequence shown here is derived from an EMBL/GenBank/DDBJ whole genome shotgun (WGS) entry which is preliminary data.</text>
</comment>
<organism evidence="6 7">
    <name type="scientific">Variovorax gossypii</name>
    <dbReference type="NCBI Taxonomy" id="1679495"/>
    <lineage>
        <taxon>Bacteria</taxon>
        <taxon>Pseudomonadati</taxon>
        <taxon>Pseudomonadota</taxon>
        <taxon>Betaproteobacteria</taxon>
        <taxon>Burkholderiales</taxon>
        <taxon>Comamonadaceae</taxon>
        <taxon>Variovorax</taxon>
    </lineage>
</organism>
<keyword evidence="3" id="KW-0804">Transcription</keyword>
<name>A0A431TKV3_9BURK</name>